<sequence length="105" mass="12233">MRRHWSILGRADTGRVTGTIKQYPYKLVSLQLEPWEVVEAWRRSVPMSVSRASVDSLVDLEWSQESRVLVLYTGGTIGMMRNDRGRKCRLFCLRPYPETLLSHHD</sequence>
<evidence type="ECO:0000313" key="3">
    <source>
        <dbReference type="Proteomes" id="UP000324222"/>
    </source>
</evidence>
<evidence type="ECO:0008006" key="4">
    <source>
        <dbReference type="Google" id="ProtNLM"/>
    </source>
</evidence>
<dbReference type="EMBL" id="VSRR010004406">
    <property type="protein sequence ID" value="MPC39572.1"/>
    <property type="molecule type" value="Genomic_DNA"/>
</dbReference>
<evidence type="ECO:0000313" key="2">
    <source>
        <dbReference type="EMBL" id="MPC39572.1"/>
    </source>
</evidence>
<dbReference type="PROSITE" id="PS00144">
    <property type="entry name" value="ASN_GLN_ASE_1"/>
    <property type="match status" value="1"/>
</dbReference>
<keyword evidence="3" id="KW-1185">Reference proteome</keyword>
<organism evidence="2 3">
    <name type="scientific">Portunus trituberculatus</name>
    <name type="common">Swimming crab</name>
    <name type="synonym">Neptunus trituberculatus</name>
    <dbReference type="NCBI Taxonomy" id="210409"/>
    <lineage>
        <taxon>Eukaryota</taxon>
        <taxon>Metazoa</taxon>
        <taxon>Ecdysozoa</taxon>
        <taxon>Arthropoda</taxon>
        <taxon>Crustacea</taxon>
        <taxon>Multicrustacea</taxon>
        <taxon>Malacostraca</taxon>
        <taxon>Eumalacostraca</taxon>
        <taxon>Eucarida</taxon>
        <taxon>Decapoda</taxon>
        <taxon>Pleocyemata</taxon>
        <taxon>Brachyura</taxon>
        <taxon>Eubrachyura</taxon>
        <taxon>Portunoidea</taxon>
        <taxon>Portunidae</taxon>
        <taxon>Portuninae</taxon>
        <taxon>Portunus</taxon>
    </lineage>
</organism>
<accession>A0A5B7EZA3</accession>
<dbReference type="Proteomes" id="UP000324222">
    <property type="component" value="Unassembled WGS sequence"/>
</dbReference>
<reference evidence="2 3" key="1">
    <citation type="submission" date="2019-05" db="EMBL/GenBank/DDBJ databases">
        <title>Another draft genome of Portunus trituberculatus and its Hox gene families provides insights of decapod evolution.</title>
        <authorList>
            <person name="Jeong J.-H."/>
            <person name="Song I."/>
            <person name="Kim S."/>
            <person name="Choi T."/>
            <person name="Kim D."/>
            <person name="Ryu S."/>
            <person name="Kim W."/>
        </authorList>
    </citation>
    <scope>NUCLEOTIDE SEQUENCE [LARGE SCALE GENOMIC DNA]</scope>
    <source>
        <tissue evidence="2">Muscle</tissue>
    </source>
</reference>
<dbReference type="InterPro" id="IPR020827">
    <property type="entry name" value="Asparaginase/glutaminase_AS1"/>
</dbReference>
<dbReference type="GO" id="GO:0006528">
    <property type="term" value="P:asparagine metabolic process"/>
    <property type="evidence" value="ECO:0007669"/>
    <property type="project" value="UniProtKB-ARBA"/>
</dbReference>
<evidence type="ECO:0000256" key="1">
    <source>
        <dbReference type="PROSITE-ProRule" id="PRU10099"/>
    </source>
</evidence>
<dbReference type="PIRSF" id="PIRSF001220">
    <property type="entry name" value="L-ASNase_gatD"/>
    <property type="match status" value="1"/>
</dbReference>
<comment type="caution">
    <text evidence="2">The sequence shown here is derived from an EMBL/GenBank/DDBJ whole genome shotgun (WGS) entry which is preliminary data.</text>
</comment>
<gene>
    <name evidence="2" type="ORF">E2C01_033113</name>
</gene>
<dbReference type="InterPro" id="IPR036152">
    <property type="entry name" value="Asp/glu_Ase-like_sf"/>
</dbReference>
<proteinExistence type="predicted"/>
<protein>
    <recommendedName>
        <fullName evidence="4">Asparaginase</fullName>
    </recommendedName>
</protein>
<name>A0A5B7EZA3_PORTR</name>
<dbReference type="AlphaFoldDB" id="A0A5B7EZA3"/>
<dbReference type="InterPro" id="IPR006034">
    <property type="entry name" value="Asparaginase/glutaminase-like"/>
</dbReference>
<feature type="active site" evidence="1">
    <location>
        <position position="76"/>
    </location>
</feature>
<dbReference type="PIRSF" id="PIRSF500176">
    <property type="entry name" value="L_ASNase"/>
    <property type="match status" value="1"/>
</dbReference>
<dbReference type="SUPFAM" id="SSF53774">
    <property type="entry name" value="Glutaminase/Asparaginase"/>
    <property type="match status" value="1"/>
</dbReference>